<feature type="compositionally biased region" description="Polar residues" evidence="3">
    <location>
        <begin position="776"/>
        <end position="787"/>
    </location>
</feature>
<evidence type="ECO:0000256" key="3">
    <source>
        <dbReference type="SAM" id="MobiDB-lite"/>
    </source>
</evidence>
<keyword evidence="2" id="KW-0175">Coiled coil</keyword>
<name>A0AAJ1QCV3_9FLAO</name>
<accession>A0AAJ1QCV3</accession>
<dbReference type="Proteomes" id="UP001170959">
    <property type="component" value="Unassembled WGS sequence"/>
</dbReference>
<dbReference type="AlphaFoldDB" id="A0AAJ1QCV3"/>
<sequence>MKKIVLSIFAASFLVGCSTQKNSFKNRQFHKMTSWFNGVFNAEEELEKKNTELQTNYVENYAKILPVGIEYFSVLDSTNYSGTSTPNFGIGGGNRNNQDRVEKPVGFAAVEAKASKAIEKHSMLIKGQEKNPLMGRAYLLIGKSLFYQQKYFEALDALNYVVKNFKDTKYAQEATVYKTVAEIKGGNYFDGAETLQNLYESDPYKSKELTTMIARTYAQFLIEQGKYEEALNPLQKAEYYSTNKEERVRLFYAMGQVFSKLGKQQEAGEAFTQVYKMSPGFDMEIKAQLAIAANFDPKINNYINYKQNLLDVAKKGIYSSKKNELYYGISEMALRADKMDDAVEYAKLSLKGPLSDPYIRGRAFENFGNIKFKQNDYVYASAYYDSAQTAYNLKEDQTRIQKRNDVLKKLMAKHYLIQKNDSILKIASLPKEEQSKFFTDYIEKLKKKEEKQAEEERREMESFQLETKTASFTSSFNNADKGKFYFYNQGLKSSGQTEFQRIWGGISLKDNWRNSNAISTTIEDKQTELTGQVAAGDPRRFEIDYYLEQIPTTQKALNDLKVERDTTQLALGIGYFDTFNNSELAGKELKALIASPPKSEDVKLKATYQLFRIYKNRDQKLEDQYKNEILTNYPNTIYAGYILNPEVEYITPETKEAVAAYKVAYDLYKDKKYEEVKKKVQEAIVKFPTEIIVAKFVLLNAYALKQTSTQEEFEQALEVVATAYEGTEEAKQAKNLLDKLRNPRTETKGIDKTEVKSNTTVMDEPQPVNEDPIAPTPSQGRTETIQNKKVPKGNANPTLRK</sequence>
<protein>
    <submittedName>
        <fullName evidence="4">Tetratricopeptide repeat protein</fullName>
    </submittedName>
</protein>
<evidence type="ECO:0000256" key="2">
    <source>
        <dbReference type="SAM" id="Coils"/>
    </source>
</evidence>
<dbReference type="PROSITE" id="PS50005">
    <property type="entry name" value="TPR"/>
    <property type="match status" value="1"/>
</dbReference>
<keyword evidence="1" id="KW-0802">TPR repeat</keyword>
<evidence type="ECO:0000256" key="1">
    <source>
        <dbReference type="PROSITE-ProRule" id="PRU00339"/>
    </source>
</evidence>
<dbReference type="InterPro" id="IPR011990">
    <property type="entry name" value="TPR-like_helical_dom_sf"/>
</dbReference>
<reference evidence="4" key="2">
    <citation type="journal article" date="2022" name="Sci. Total Environ.">
        <title>Prevalence, transmission, and molecular epidemiology of tet(X)-positive bacteria among humans, animals, and environmental niches in China: An epidemiological, and genomic-based study.</title>
        <authorList>
            <person name="Dong N."/>
            <person name="Zeng Y."/>
            <person name="Cai C."/>
            <person name="Sun C."/>
            <person name="Lu J."/>
            <person name="Liu C."/>
            <person name="Zhou H."/>
            <person name="Sun Q."/>
            <person name="Shu L."/>
            <person name="Wang H."/>
            <person name="Wang Y."/>
            <person name="Wang S."/>
            <person name="Wu C."/>
            <person name="Chan E.W."/>
            <person name="Chen G."/>
            <person name="Shen Z."/>
            <person name="Chen S."/>
            <person name="Zhang R."/>
        </authorList>
    </citation>
    <scope>NUCLEOTIDE SEQUENCE</scope>
    <source>
        <strain evidence="4">R655-4</strain>
    </source>
</reference>
<gene>
    <name evidence="4" type="ORF">HX001_04290</name>
</gene>
<feature type="repeat" description="TPR" evidence="1">
    <location>
        <begin position="248"/>
        <end position="281"/>
    </location>
</feature>
<proteinExistence type="predicted"/>
<evidence type="ECO:0000313" key="5">
    <source>
        <dbReference type="Proteomes" id="UP001170959"/>
    </source>
</evidence>
<dbReference type="PROSITE" id="PS51257">
    <property type="entry name" value="PROKAR_LIPOPROTEIN"/>
    <property type="match status" value="1"/>
</dbReference>
<evidence type="ECO:0000313" key="4">
    <source>
        <dbReference type="EMBL" id="MDM1071711.1"/>
    </source>
</evidence>
<dbReference type="EMBL" id="JACAGJ010000002">
    <property type="protein sequence ID" value="MDM1071711.1"/>
    <property type="molecule type" value="Genomic_DNA"/>
</dbReference>
<comment type="caution">
    <text evidence="4">The sequence shown here is derived from an EMBL/GenBank/DDBJ whole genome shotgun (WGS) entry which is preliminary data.</text>
</comment>
<dbReference type="InterPro" id="IPR019734">
    <property type="entry name" value="TPR_rpt"/>
</dbReference>
<organism evidence="4 5">
    <name type="scientific">Empedobacter brevis</name>
    <dbReference type="NCBI Taxonomy" id="247"/>
    <lineage>
        <taxon>Bacteria</taxon>
        <taxon>Pseudomonadati</taxon>
        <taxon>Bacteroidota</taxon>
        <taxon>Flavobacteriia</taxon>
        <taxon>Flavobacteriales</taxon>
        <taxon>Weeksellaceae</taxon>
        <taxon>Empedobacter</taxon>
    </lineage>
</organism>
<dbReference type="SUPFAM" id="SSF48452">
    <property type="entry name" value="TPR-like"/>
    <property type="match status" value="2"/>
</dbReference>
<reference evidence="4" key="1">
    <citation type="submission" date="2020-06" db="EMBL/GenBank/DDBJ databases">
        <authorList>
            <person name="Dong N."/>
        </authorList>
    </citation>
    <scope>NUCLEOTIDE SEQUENCE</scope>
    <source>
        <strain evidence="4">R655-4</strain>
    </source>
</reference>
<dbReference type="RefSeq" id="WP_286492007.1">
    <property type="nucleotide sequence ID" value="NZ_JACAGJ010000002.1"/>
</dbReference>
<dbReference type="SMART" id="SM00028">
    <property type="entry name" value="TPR"/>
    <property type="match status" value="4"/>
</dbReference>
<feature type="region of interest" description="Disordered" evidence="3">
    <location>
        <begin position="736"/>
        <end position="801"/>
    </location>
</feature>
<feature type="coiled-coil region" evidence="2">
    <location>
        <begin position="438"/>
        <end position="466"/>
    </location>
</feature>
<dbReference type="Gene3D" id="1.25.40.10">
    <property type="entry name" value="Tetratricopeptide repeat domain"/>
    <property type="match status" value="3"/>
</dbReference>
<feature type="compositionally biased region" description="Basic and acidic residues" evidence="3">
    <location>
        <begin position="736"/>
        <end position="755"/>
    </location>
</feature>